<dbReference type="EMBL" id="JARKIF010000123">
    <property type="protein sequence ID" value="KAJ7603825.1"/>
    <property type="molecule type" value="Genomic_DNA"/>
</dbReference>
<dbReference type="AlphaFoldDB" id="A0AAD7AXW8"/>
<evidence type="ECO:0000313" key="1">
    <source>
        <dbReference type="EMBL" id="KAJ7603825.1"/>
    </source>
</evidence>
<keyword evidence="2" id="KW-1185">Reference proteome</keyword>
<organism evidence="1 2">
    <name type="scientific">Roridomyces roridus</name>
    <dbReference type="NCBI Taxonomy" id="1738132"/>
    <lineage>
        <taxon>Eukaryota</taxon>
        <taxon>Fungi</taxon>
        <taxon>Dikarya</taxon>
        <taxon>Basidiomycota</taxon>
        <taxon>Agaricomycotina</taxon>
        <taxon>Agaricomycetes</taxon>
        <taxon>Agaricomycetidae</taxon>
        <taxon>Agaricales</taxon>
        <taxon>Marasmiineae</taxon>
        <taxon>Mycenaceae</taxon>
        <taxon>Roridomyces</taxon>
    </lineage>
</organism>
<accession>A0AAD7AXW8</accession>
<evidence type="ECO:0000313" key="2">
    <source>
        <dbReference type="Proteomes" id="UP001221142"/>
    </source>
</evidence>
<gene>
    <name evidence="1" type="ORF">FB45DRAFT_1085475</name>
</gene>
<reference evidence="1" key="1">
    <citation type="submission" date="2023-03" db="EMBL/GenBank/DDBJ databases">
        <title>Massive genome expansion in bonnet fungi (Mycena s.s.) driven by repeated elements and novel gene families across ecological guilds.</title>
        <authorList>
            <consortium name="Lawrence Berkeley National Laboratory"/>
            <person name="Harder C.B."/>
            <person name="Miyauchi S."/>
            <person name="Viragh M."/>
            <person name="Kuo A."/>
            <person name="Thoen E."/>
            <person name="Andreopoulos B."/>
            <person name="Lu D."/>
            <person name="Skrede I."/>
            <person name="Drula E."/>
            <person name="Henrissat B."/>
            <person name="Morin E."/>
            <person name="Kohler A."/>
            <person name="Barry K."/>
            <person name="LaButti K."/>
            <person name="Morin E."/>
            <person name="Salamov A."/>
            <person name="Lipzen A."/>
            <person name="Mereny Z."/>
            <person name="Hegedus B."/>
            <person name="Baldrian P."/>
            <person name="Stursova M."/>
            <person name="Weitz H."/>
            <person name="Taylor A."/>
            <person name="Grigoriev I.V."/>
            <person name="Nagy L.G."/>
            <person name="Martin F."/>
            <person name="Kauserud H."/>
        </authorList>
    </citation>
    <scope>NUCLEOTIDE SEQUENCE</scope>
    <source>
        <strain evidence="1">9284</strain>
    </source>
</reference>
<comment type="caution">
    <text evidence="1">The sequence shown here is derived from an EMBL/GenBank/DDBJ whole genome shotgun (WGS) entry which is preliminary data.</text>
</comment>
<proteinExistence type="predicted"/>
<sequence>MNTPTLSSSQRMAFLAAFFPILDPAGIPRLEEQSADAKTLEDIVCAGLALDAMFRLRTQGDIRLSLWPRVWPWVEFIGTPRPLSRAFRDHPTTYALISETSGFWAHLVETWTFLAQLDSPYERLLVFDDLVWFLASSGVRTHPERLEEMVDAAGSIIRLAGVVADLLRTFLKHYTPEISQEPHQLTVKTSVHEFHVAVP</sequence>
<dbReference type="Proteomes" id="UP001221142">
    <property type="component" value="Unassembled WGS sequence"/>
</dbReference>
<name>A0AAD7AXW8_9AGAR</name>
<protein>
    <submittedName>
        <fullName evidence="1">Uncharacterized protein</fullName>
    </submittedName>
</protein>